<evidence type="ECO:0000256" key="5">
    <source>
        <dbReference type="ARBA" id="ARBA00022777"/>
    </source>
</evidence>
<dbReference type="EC" id="2.7.11.1" evidence="2"/>
<keyword evidence="9" id="KW-0723">Serine/threonine-protein kinase</keyword>
<dbReference type="CDD" id="cd14014">
    <property type="entry name" value="STKc_PknB_like"/>
    <property type="match status" value="1"/>
</dbReference>
<dbReference type="InterPro" id="IPR011009">
    <property type="entry name" value="Kinase-like_dom_sf"/>
</dbReference>
<evidence type="ECO:0000256" key="4">
    <source>
        <dbReference type="ARBA" id="ARBA00022741"/>
    </source>
</evidence>
<evidence type="ECO:0000259" key="8">
    <source>
        <dbReference type="PROSITE" id="PS50011"/>
    </source>
</evidence>
<dbReference type="PANTHER" id="PTHR43671:SF13">
    <property type="entry name" value="SERINE_THREONINE-PROTEIN KINASE NEK2"/>
    <property type="match status" value="1"/>
</dbReference>
<dbReference type="PROSITE" id="PS50011">
    <property type="entry name" value="PROTEIN_KINASE_DOM"/>
    <property type="match status" value="1"/>
</dbReference>
<evidence type="ECO:0000256" key="1">
    <source>
        <dbReference type="ARBA" id="ARBA00010886"/>
    </source>
</evidence>
<dbReference type="GO" id="GO:0004674">
    <property type="term" value="F:protein serine/threonine kinase activity"/>
    <property type="evidence" value="ECO:0007669"/>
    <property type="project" value="UniProtKB-KW"/>
</dbReference>
<feature type="non-terminal residue" evidence="9">
    <location>
        <position position="278"/>
    </location>
</feature>
<dbReference type="Pfam" id="PF00069">
    <property type="entry name" value="Pkinase"/>
    <property type="match status" value="1"/>
</dbReference>
<sequence length="278" mass="31650">MIRETFGKYKIIKWLGSGVFGDVYLALDTLINKQFAIKIARGKGKGKELLLREAQFLASLDHPNIVRFYSADIIEDKVVLAMEYVEGVSLREKIENEAPLSLEETLYYAREILLGLQYAHSRGILHRDIKPENILITPENKVKITDFGLARIIQQSIQSISTAGTPLYMAPEAWRGQITKESDLYSVAAIIYEMLSGRPPFVDDTLEGLRNQVMRGKLSRIHLVGFEVNQFLKKALNKDPLKRYRTAGEMLKEIENILRAKEIPFKPIKISRVSSLLD</sequence>
<comment type="caution">
    <text evidence="9">The sequence shown here is derived from an EMBL/GenBank/DDBJ whole genome shotgun (WGS) entry which is preliminary data.</text>
</comment>
<keyword evidence="5 9" id="KW-0418">Kinase</keyword>
<dbReference type="InterPro" id="IPR000719">
    <property type="entry name" value="Prot_kinase_dom"/>
</dbReference>
<dbReference type="InterPro" id="IPR017441">
    <property type="entry name" value="Protein_kinase_ATP_BS"/>
</dbReference>
<dbReference type="Gene3D" id="1.10.510.10">
    <property type="entry name" value="Transferase(Phosphotransferase) domain 1"/>
    <property type="match status" value="1"/>
</dbReference>
<protein>
    <recommendedName>
        <fullName evidence="2">non-specific serine/threonine protein kinase</fullName>
        <ecNumber evidence="2">2.7.11.1</ecNumber>
    </recommendedName>
</protein>
<evidence type="ECO:0000256" key="7">
    <source>
        <dbReference type="PROSITE-ProRule" id="PRU10141"/>
    </source>
</evidence>
<reference evidence="9" key="1">
    <citation type="journal article" date="2020" name="mSystems">
        <title>Genome- and Community-Level Interaction Insights into Carbon Utilization and Element Cycling Functions of Hydrothermarchaeota in Hydrothermal Sediment.</title>
        <authorList>
            <person name="Zhou Z."/>
            <person name="Liu Y."/>
            <person name="Xu W."/>
            <person name="Pan J."/>
            <person name="Luo Z.H."/>
            <person name="Li M."/>
        </authorList>
    </citation>
    <scope>NUCLEOTIDE SEQUENCE [LARGE SCALE GENOMIC DNA]</scope>
    <source>
        <strain evidence="9">HyVt-94</strain>
    </source>
</reference>
<dbReference type="AlphaFoldDB" id="A0A7C5I534"/>
<dbReference type="InterPro" id="IPR050660">
    <property type="entry name" value="NEK_Ser/Thr_kinase"/>
</dbReference>
<dbReference type="EMBL" id="DRTV01000252">
    <property type="protein sequence ID" value="HHF58486.1"/>
    <property type="molecule type" value="Genomic_DNA"/>
</dbReference>
<dbReference type="InterPro" id="IPR008271">
    <property type="entry name" value="Ser/Thr_kinase_AS"/>
</dbReference>
<feature type="domain" description="Protein kinase" evidence="8">
    <location>
        <begin position="9"/>
        <end position="258"/>
    </location>
</feature>
<keyword evidence="4 7" id="KW-0547">Nucleotide-binding</keyword>
<comment type="similarity">
    <text evidence="1">Belongs to the protein kinase superfamily. NEK Ser/Thr protein kinase family. NIMA subfamily.</text>
</comment>
<evidence type="ECO:0000256" key="3">
    <source>
        <dbReference type="ARBA" id="ARBA00022679"/>
    </source>
</evidence>
<feature type="binding site" evidence="7">
    <location>
        <position position="38"/>
    </location>
    <ligand>
        <name>ATP</name>
        <dbReference type="ChEBI" id="CHEBI:30616"/>
    </ligand>
</feature>
<dbReference type="SUPFAM" id="SSF56112">
    <property type="entry name" value="Protein kinase-like (PK-like)"/>
    <property type="match status" value="1"/>
</dbReference>
<keyword evidence="6 7" id="KW-0067">ATP-binding</keyword>
<dbReference type="GO" id="GO:0005524">
    <property type="term" value="F:ATP binding"/>
    <property type="evidence" value="ECO:0007669"/>
    <property type="project" value="UniProtKB-UniRule"/>
</dbReference>
<dbReference type="PANTHER" id="PTHR43671">
    <property type="entry name" value="SERINE/THREONINE-PROTEIN KINASE NEK"/>
    <property type="match status" value="1"/>
</dbReference>
<dbReference type="SMART" id="SM00220">
    <property type="entry name" value="S_TKc"/>
    <property type="match status" value="1"/>
</dbReference>
<dbReference type="PROSITE" id="PS00107">
    <property type="entry name" value="PROTEIN_KINASE_ATP"/>
    <property type="match status" value="1"/>
</dbReference>
<dbReference type="PROSITE" id="PS00108">
    <property type="entry name" value="PROTEIN_KINASE_ST"/>
    <property type="match status" value="1"/>
</dbReference>
<gene>
    <name evidence="9" type="ORF">ENL41_03575</name>
</gene>
<dbReference type="Proteomes" id="UP000886014">
    <property type="component" value="Unassembled WGS sequence"/>
</dbReference>
<evidence type="ECO:0000256" key="6">
    <source>
        <dbReference type="ARBA" id="ARBA00022840"/>
    </source>
</evidence>
<evidence type="ECO:0000256" key="2">
    <source>
        <dbReference type="ARBA" id="ARBA00012513"/>
    </source>
</evidence>
<organism evidence="9">
    <name type="scientific">candidate division WOR-3 bacterium</name>
    <dbReference type="NCBI Taxonomy" id="2052148"/>
    <lineage>
        <taxon>Bacteria</taxon>
        <taxon>Bacteria division WOR-3</taxon>
    </lineage>
</organism>
<proteinExistence type="inferred from homology"/>
<keyword evidence="3" id="KW-0808">Transferase</keyword>
<evidence type="ECO:0000313" key="9">
    <source>
        <dbReference type="EMBL" id="HHF58486.1"/>
    </source>
</evidence>
<accession>A0A7C5I534</accession>
<name>A0A7C5I534_UNCW3</name>
<dbReference type="FunFam" id="1.10.510.10:FF:000571">
    <property type="entry name" value="Maternal embryonic leucine zipper kinase"/>
    <property type="match status" value="1"/>
</dbReference>